<gene>
    <name evidence="5" type="ORF">KCTCHS21_04390</name>
</gene>
<dbReference type="Proteomes" id="UP000289856">
    <property type="component" value="Chromosome"/>
</dbReference>
<evidence type="ECO:0000259" key="4">
    <source>
        <dbReference type="PROSITE" id="PS01124"/>
    </source>
</evidence>
<evidence type="ECO:0000256" key="2">
    <source>
        <dbReference type="ARBA" id="ARBA00023125"/>
    </source>
</evidence>
<dbReference type="InterPro" id="IPR046532">
    <property type="entry name" value="DUF6597"/>
</dbReference>
<dbReference type="PROSITE" id="PS01124">
    <property type="entry name" value="HTH_ARAC_FAMILY_2"/>
    <property type="match status" value="1"/>
</dbReference>
<reference evidence="5 6" key="1">
    <citation type="submission" date="2019-01" db="EMBL/GenBank/DDBJ databases">
        <title>Complete genome sequence of Cohnella hallensis HS21 isolated from Korean fir (Abies koreana) rhizospheric soil.</title>
        <authorList>
            <person name="Jiang L."/>
            <person name="Kang S.W."/>
            <person name="Kim S."/>
            <person name="Jung J."/>
            <person name="Kim C.Y."/>
            <person name="Kim D.H."/>
            <person name="Kim S.W."/>
            <person name="Lee J."/>
        </authorList>
    </citation>
    <scope>NUCLEOTIDE SEQUENCE [LARGE SCALE GENOMIC DNA]</scope>
    <source>
        <strain evidence="5 6">HS21</strain>
    </source>
</reference>
<dbReference type="KEGG" id="cohn:KCTCHS21_04390"/>
<evidence type="ECO:0000313" key="5">
    <source>
        <dbReference type="EMBL" id="BBI31040.1"/>
    </source>
</evidence>
<keyword evidence="1" id="KW-0805">Transcription regulation</keyword>
<dbReference type="RefSeq" id="WP_130604922.1">
    <property type="nucleotide sequence ID" value="NZ_AP019400.1"/>
</dbReference>
<dbReference type="OrthoDB" id="323290at2"/>
<evidence type="ECO:0000313" key="6">
    <source>
        <dbReference type="Proteomes" id="UP000289856"/>
    </source>
</evidence>
<dbReference type="EMBL" id="AP019400">
    <property type="protein sequence ID" value="BBI31040.1"/>
    <property type="molecule type" value="Genomic_DNA"/>
</dbReference>
<keyword evidence="6" id="KW-1185">Reference proteome</keyword>
<dbReference type="Pfam" id="PF12833">
    <property type="entry name" value="HTH_18"/>
    <property type="match status" value="1"/>
</dbReference>
<evidence type="ECO:0000256" key="1">
    <source>
        <dbReference type="ARBA" id="ARBA00023015"/>
    </source>
</evidence>
<dbReference type="AlphaFoldDB" id="A0A3T1CYW9"/>
<dbReference type="SMART" id="SM00342">
    <property type="entry name" value="HTH_ARAC"/>
    <property type="match status" value="1"/>
</dbReference>
<proteinExistence type="predicted"/>
<keyword evidence="3" id="KW-0804">Transcription</keyword>
<protein>
    <submittedName>
        <fullName evidence="5">AraC family transcriptional regulator</fullName>
    </submittedName>
</protein>
<evidence type="ECO:0000256" key="3">
    <source>
        <dbReference type="ARBA" id="ARBA00023163"/>
    </source>
</evidence>
<dbReference type="GO" id="GO:0043565">
    <property type="term" value="F:sequence-specific DNA binding"/>
    <property type="evidence" value="ECO:0007669"/>
    <property type="project" value="InterPro"/>
</dbReference>
<name>A0A3T1CYW9_9BACL</name>
<feature type="domain" description="HTH araC/xylS-type" evidence="4">
    <location>
        <begin position="164"/>
        <end position="265"/>
    </location>
</feature>
<accession>A0A3T1CYW9</accession>
<keyword evidence="2" id="KW-0238">DNA-binding</keyword>
<dbReference type="GO" id="GO:0003700">
    <property type="term" value="F:DNA-binding transcription factor activity"/>
    <property type="evidence" value="ECO:0007669"/>
    <property type="project" value="InterPro"/>
</dbReference>
<dbReference type="InterPro" id="IPR050204">
    <property type="entry name" value="AraC_XylS_family_regulators"/>
</dbReference>
<dbReference type="PANTHER" id="PTHR46796">
    <property type="entry name" value="HTH-TYPE TRANSCRIPTIONAL ACTIVATOR RHAS-RELATED"/>
    <property type="match status" value="1"/>
</dbReference>
<dbReference type="SUPFAM" id="SSF46689">
    <property type="entry name" value="Homeodomain-like"/>
    <property type="match status" value="1"/>
</dbReference>
<dbReference type="PANTHER" id="PTHR46796:SF13">
    <property type="entry name" value="HTH-TYPE TRANSCRIPTIONAL ACTIVATOR RHAS"/>
    <property type="match status" value="1"/>
</dbReference>
<dbReference type="Gene3D" id="1.10.10.60">
    <property type="entry name" value="Homeodomain-like"/>
    <property type="match status" value="1"/>
</dbReference>
<organism evidence="5 6">
    <name type="scientific">Cohnella abietis</name>
    <dbReference type="NCBI Taxonomy" id="2507935"/>
    <lineage>
        <taxon>Bacteria</taxon>
        <taxon>Bacillati</taxon>
        <taxon>Bacillota</taxon>
        <taxon>Bacilli</taxon>
        <taxon>Bacillales</taxon>
        <taxon>Paenibacillaceae</taxon>
        <taxon>Cohnella</taxon>
    </lineage>
</organism>
<dbReference type="Pfam" id="PF20240">
    <property type="entry name" value="DUF6597"/>
    <property type="match status" value="1"/>
</dbReference>
<dbReference type="InterPro" id="IPR018060">
    <property type="entry name" value="HTH_AraC"/>
</dbReference>
<dbReference type="InterPro" id="IPR009057">
    <property type="entry name" value="Homeodomain-like_sf"/>
</dbReference>
<sequence>MDPKKDFTTKGILQAEAGREKFKLSRYEPAEELRLYIQHYWAVEWDLRGHEPYRQSVLSHPNVNLVFEPGLTRVYGVWEGASEQLLQDQGSVFAVKFNPGGFQPFWKQSVSQLTGQAIPITDVFGKSAASLEKEIFACSDVPSRVGRINNFFLEHLPKHDNNVSLINDIVAALIADRGILKVEQLAGIFDISVRTLQRLFSKYVGVNPKGVIQRYRLHEVAENIEKGEAIDWLKLAVDMGYYDQAHFIKDFKAILGKSPEEYVRMVDH</sequence>